<keyword evidence="2" id="KW-1185">Reference proteome</keyword>
<dbReference type="EMBL" id="VEPZ02001784">
    <property type="protein sequence ID" value="KAE8654829.1"/>
    <property type="molecule type" value="Genomic_DNA"/>
</dbReference>
<protein>
    <submittedName>
        <fullName evidence="1">Uncharacterized protein</fullName>
    </submittedName>
</protein>
<evidence type="ECO:0000313" key="1">
    <source>
        <dbReference type="EMBL" id="KAE8654829.1"/>
    </source>
</evidence>
<name>A0A6A2X8W1_HIBSY</name>
<evidence type="ECO:0000313" key="2">
    <source>
        <dbReference type="Proteomes" id="UP000436088"/>
    </source>
</evidence>
<gene>
    <name evidence="1" type="ORF">F3Y22_tig00117040pilonHSYRG00067</name>
</gene>
<accession>A0A6A2X8W1</accession>
<reference evidence="1" key="1">
    <citation type="submission" date="2019-09" db="EMBL/GenBank/DDBJ databases">
        <title>Draft genome information of white flower Hibiscus syriacus.</title>
        <authorList>
            <person name="Kim Y.-M."/>
        </authorList>
    </citation>
    <scope>NUCLEOTIDE SEQUENCE [LARGE SCALE GENOMIC DNA]</scope>
    <source>
        <strain evidence="1">YM2019G1</strain>
    </source>
</reference>
<proteinExistence type="predicted"/>
<organism evidence="1 2">
    <name type="scientific">Hibiscus syriacus</name>
    <name type="common">Rose of Sharon</name>
    <dbReference type="NCBI Taxonomy" id="106335"/>
    <lineage>
        <taxon>Eukaryota</taxon>
        <taxon>Viridiplantae</taxon>
        <taxon>Streptophyta</taxon>
        <taxon>Embryophyta</taxon>
        <taxon>Tracheophyta</taxon>
        <taxon>Spermatophyta</taxon>
        <taxon>Magnoliopsida</taxon>
        <taxon>eudicotyledons</taxon>
        <taxon>Gunneridae</taxon>
        <taxon>Pentapetalae</taxon>
        <taxon>rosids</taxon>
        <taxon>malvids</taxon>
        <taxon>Malvales</taxon>
        <taxon>Malvaceae</taxon>
        <taxon>Malvoideae</taxon>
        <taxon>Hibiscus</taxon>
    </lineage>
</organism>
<dbReference type="AlphaFoldDB" id="A0A6A2X8W1"/>
<sequence>MDMEDCFILDSNPFDSIDISKLSITIGDVDDDDLSLVAKKGQDVEISPFKASRVRFPLIKLLMRNTVTCVTVMFVIQWLHVRSAAHCDASEHVQH</sequence>
<comment type="caution">
    <text evidence="1">The sequence shown here is derived from an EMBL/GenBank/DDBJ whole genome shotgun (WGS) entry which is preliminary data.</text>
</comment>
<dbReference type="Proteomes" id="UP000436088">
    <property type="component" value="Unassembled WGS sequence"/>
</dbReference>